<evidence type="ECO:0000313" key="2">
    <source>
        <dbReference type="EMBL" id="VAX09906.1"/>
    </source>
</evidence>
<name>A0A3B1AV32_9ZZZZ</name>
<dbReference type="NCBIfam" id="TIGR01451">
    <property type="entry name" value="B_ant_repeat"/>
    <property type="match status" value="5"/>
</dbReference>
<feature type="domain" description="DUF11" evidence="1">
    <location>
        <begin position="585"/>
        <end position="705"/>
    </location>
</feature>
<dbReference type="PANTHER" id="PTHR34819:SF3">
    <property type="entry name" value="CELL SURFACE PROTEIN"/>
    <property type="match status" value="1"/>
</dbReference>
<dbReference type="PANTHER" id="PTHR34819">
    <property type="entry name" value="LARGE CYSTEINE-RICH PERIPLASMIC PROTEIN OMCB"/>
    <property type="match status" value="1"/>
</dbReference>
<protein>
    <submittedName>
        <fullName evidence="2">Internalin, putative</fullName>
    </submittedName>
</protein>
<dbReference type="InterPro" id="IPR001434">
    <property type="entry name" value="OmcB-like_DUF11"/>
</dbReference>
<feature type="domain" description="DUF11" evidence="1">
    <location>
        <begin position="457"/>
        <end position="560"/>
    </location>
</feature>
<dbReference type="Gene3D" id="2.60.40.740">
    <property type="match status" value="2"/>
</dbReference>
<dbReference type="Pfam" id="PF01345">
    <property type="entry name" value="DUF11"/>
    <property type="match status" value="3"/>
</dbReference>
<accession>A0A3B1AV32</accession>
<dbReference type="Gene3D" id="2.60.40.1170">
    <property type="entry name" value="Mu homology domain, subdomain B"/>
    <property type="match status" value="1"/>
</dbReference>
<dbReference type="AlphaFoldDB" id="A0A3B1AV32"/>
<sequence length="889" mass="92737">DDYALIDSETVTTENLLSIVKTISATDQASSAGTDVVIGEVVTYELTVTVIEGTTNTVNITDTLPQELTFIAGTLAVTPNGPGMTTSYVDEATSATWTPATRVLTVDLGTVTNPGDNNAVNDTVTITFDVLVANDTNNNNNETKTNTVAVTDGVRNDSDTIDVTVREPELTITTSVSDATPHLNDVIQYTLTVDHSAGSTEDAFDLTLTDLLPSTDLSIISIDSIGGTNADSFAVGDFTITGGGSGIAFTAPGTLDLALTNDFTITYSVQVTNDIADYGSSYTNNAHLSWTSTDGPNSDERTSGGGINDYDATDASGVTLIGADLLITKDDGAASIIPGNSNTYTITVTNKAGANADTATGIVVTDTVPTGLTMNLAATSANPFFTSFIGGVVTWTIPTLNVGASENLQLVVDVDNPAIAGLESITNTASAVHDDIDPTPADNTDSDVNILDAVPNLTITKDDGLASVAPGDNLTYTIVVQNTGNQNSSNVVVSDTFPHTVLENLVANMGGVIDSIAGTIQWNLGTLNAGDTVTLTVDAQVRPVLLAGVTGFTNTVTVADDGAGTGGIPVTDTNDDTDALQAAPDYVITKTDNQTTARPGDTITYVISVSNEGNRNGTGVIVTDKYSSALLEGVSADNGGTVDTANGTVTWNLGNLNGGDTVTLTITGTIPMIPPVGENLLVNSVEVDDDGLNGADPTPDNNLDTDKTELATFVFDSIRNDAEEDDDNKLSLIRFLEEREYTLPTMPVAPIFSGTTEPGTTITITMFDEAGSILGTQTVIGDTGGNWLTSFPNVVIYDHPYSIQMTQSISSANDSTATGFNLRTYFSPALNHQIFFSHHPSIEAVFGNSPSVMTHSLHEGLNNPLMMGWDNTYAYEFLAASATTTQYAK</sequence>
<gene>
    <name evidence="2" type="ORF">MNBD_GAMMA26-1450</name>
</gene>
<reference evidence="2" key="1">
    <citation type="submission" date="2018-06" db="EMBL/GenBank/DDBJ databases">
        <authorList>
            <person name="Zhirakovskaya E."/>
        </authorList>
    </citation>
    <scope>NUCLEOTIDE SEQUENCE</scope>
</reference>
<dbReference type="InterPro" id="IPR047589">
    <property type="entry name" value="DUF11_rpt"/>
</dbReference>
<dbReference type="InterPro" id="IPR051172">
    <property type="entry name" value="Chlamydia_OmcB"/>
</dbReference>
<feature type="domain" description="DUF11" evidence="1">
    <location>
        <begin position="324"/>
        <end position="446"/>
    </location>
</feature>
<organism evidence="2">
    <name type="scientific">hydrothermal vent metagenome</name>
    <dbReference type="NCBI Taxonomy" id="652676"/>
    <lineage>
        <taxon>unclassified sequences</taxon>
        <taxon>metagenomes</taxon>
        <taxon>ecological metagenomes</taxon>
    </lineage>
</organism>
<dbReference type="EMBL" id="UOFX01000057">
    <property type="protein sequence ID" value="VAX09906.1"/>
    <property type="molecule type" value="Genomic_DNA"/>
</dbReference>
<proteinExistence type="predicted"/>
<feature type="non-terminal residue" evidence="2">
    <location>
        <position position="1"/>
    </location>
</feature>
<evidence type="ECO:0000259" key="1">
    <source>
        <dbReference type="Pfam" id="PF01345"/>
    </source>
</evidence>